<dbReference type="Gene3D" id="2.60.120.290">
    <property type="entry name" value="Spermadhesin, CUB domain"/>
    <property type="match status" value="1"/>
</dbReference>
<dbReference type="PANTHER" id="PTHR24251">
    <property type="entry name" value="OVOCHYMASE-RELATED"/>
    <property type="match status" value="1"/>
</dbReference>
<dbReference type="InterPro" id="IPR000859">
    <property type="entry name" value="CUB_dom"/>
</dbReference>
<dbReference type="FunFam" id="2.60.120.290:FF:000013">
    <property type="entry name" value="Membrane frizzled-related protein"/>
    <property type="match status" value="1"/>
</dbReference>
<dbReference type="Pfam" id="PF00431">
    <property type="entry name" value="CUB"/>
    <property type="match status" value="1"/>
</dbReference>
<feature type="domain" description="CUB" evidence="5">
    <location>
        <begin position="27"/>
        <end position="139"/>
    </location>
</feature>
<reference evidence="6" key="3">
    <citation type="submission" date="2025-09" db="UniProtKB">
        <authorList>
            <consortium name="Ensembl"/>
        </authorList>
    </citation>
    <scope>IDENTIFICATION</scope>
</reference>
<organism evidence="6 7">
    <name type="scientific">Meleagris gallopavo</name>
    <name type="common">Wild turkey</name>
    <dbReference type="NCBI Taxonomy" id="9103"/>
    <lineage>
        <taxon>Eukaryota</taxon>
        <taxon>Metazoa</taxon>
        <taxon>Chordata</taxon>
        <taxon>Craniata</taxon>
        <taxon>Vertebrata</taxon>
        <taxon>Euteleostomi</taxon>
        <taxon>Archelosauria</taxon>
        <taxon>Archosauria</taxon>
        <taxon>Dinosauria</taxon>
        <taxon>Saurischia</taxon>
        <taxon>Theropoda</taxon>
        <taxon>Coelurosauria</taxon>
        <taxon>Aves</taxon>
        <taxon>Neognathae</taxon>
        <taxon>Galloanserae</taxon>
        <taxon>Galliformes</taxon>
        <taxon>Phasianidae</taxon>
        <taxon>Meleagridinae</taxon>
        <taxon>Meleagris</taxon>
    </lineage>
</organism>
<dbReference type="CDD" id="cd00041">
    <property type="entry name" value="CUB"/>
    <property type="match status" value="1"/>
</dbReference>
<evidence type="ECO:0000256" key="2">
    <source>
        <dbReference type="ARBA" id="ARBA00023157"/>
    </source>
</evidence>
<dbReference type="SMART" id="SM00042">
    <property type="entry name" value="CUB"/>
    <property type="match status" value="1"/>
</dbReference>
<comment type="caution">
    <text evidence="3">Lacks conserved residue(s) required for the propagation of feature annotation.</text>
</comment>
<dbReference type="AlphaFoldDB" id="A0A803Y4E2"/>
<dbReference type="InParanoid" id="A0A803Y4E2"/>
<keyword evidence="2" id="KW-1015">Disulfide bond</keyword>
<protein>
    <recommendedName>
        <fullName evidence="5">CUB domain-containing protein</fullName>
    </recommendedName>
</protein>
<evidence type="ECO:0000256" key="3">
    <source>
        <dbReference type="PROSITE-ProRule" id="PRU00059"/>
    </source>
</evidence>
<evidence type="ECO:0000313" key="7">
    <source>
        <dbReference type="Proteomes" id="UP000001645"/>
    </source>
</evidence>
<feature type="chain" id="PRO_5032531065" description="CUB domain-containing protein" evidence="4">
    <location>
        <begin position="17"/>
        <end position="148"/>
    </location>
</feature>
<evidence type="ECO:0000256" key="4">
    <source>
        <dbReference type="SAM" id="SignalP"/>
    </source>
</evidence>
<evidence type="ECO:0000313" key="6">
    <source>
        <dbReference type="Ensembl" id="ENSMGAP00000026639.1"/>
    </source>
</evidence>
<dbReference type="Proteomes" id="UP000001645">
    <property type="component" value="Chromosome 6"/>
</dbReference>
<name>A0A803Y4E2_MELGA</name>
<dbReference type="Ensembl" id="ENSMGAT00000027388.1">
    <property type="protein sequence ID" value="ENSMGAP00000026639.1"/>
    <property type="gene ID" value="ENSMGAG00000022867.1"/>
</dbReference>
<sequence>HFPFLLTWVLAQKTSSFILVSVLFEVCSHNYNTETGVLTSPNYPNNYPVQTECIYTITVGINRQIVLHFTNFTLEGNLRCTEDYIEIRDGGYETSPYLGKYCGTGLPPVIISHGNKLWIKFVSDIFGTRKGFSLDQVLFANGMAICEF</sequence>
<keyword evidence="7" id="KW-1185">Reference proteome</keyword>
<evidence type="ECO:0000259" key="5">
    <source>
        <dbReference type="PROSITE" id="PS01180"/>
    </source>
</evidence>
<evidence type="ECO:0000256" key="1">
    <source>
        <dbReference type="ARBA" id="ARBA00022737"/>
    </source>
</evidence>
<dbReference type="InterPro" id="IPR035914">
    <property type="entry name" value="Sperma_CUB_dom_sf"/>
</dbReference>
<keyword evidence="1" id="KW-0677">Repeat</keyword>
<proteinExistence type="predicted"/>
<dbReference type="SUPFAM" id="SSF49854">
    <property type="entry name" value="Spermadhesin, CUB domain"/>
    <property type="match status" value="1"/>
</dbReference>
<reference evidence="6 7" key="1">
    <citation type="journal article" date="2010" name="PLoS Biol.">
        <title>Multi-platform next-generation sequencing of the domestic turkey (Meleagris gallopavo): genome assembly and analysis.</title>
        <authorList>
            <person name="Dalloul R.A."/>
            <person name="Long J.A."/>
            <person name="Zimin A.V."/>
            <person name="Aslam L."/>
            <person name="Beal K."/>
            <person name="Blomberg L.A."/>
            <person name="Bouffard P."/>
            <person name="Burt D.W."/>
            <person name="Crasta O."/>
            <person name="Crooijmans R.P."/>
            <person name="Cooper K."/>
            <person name="Coulombe R.A."/>
            <person name="De S."/>
            <person name="Delany M.E."/>
            <person name="Dodgson J.B."/>
            <person name="Dong J.J."/>
            <person name="Evans C."/>
            <person name="Frederickson K.M."/>
            <person name="Flicek P."/>
            <person name="Florea L."/>
            <person name="Folkerts O."/>
            <person name="Groenen M.A."/>
            <person name="Harkins T.T."/>
            <person name="Herrero J."/>
            <person name="Hoffmann S."/>
            <person name="Megens H.J."/>
            <person name="Jiang A."/>
            <person name="de Jong P."/>
            <person name="Kaiser P."/>
            <person name="Kim H."/>
            <person name="Kim K.W."/>
            <person name="Kim S."/>
            <person name="Langenberger D."/>
            <person name="Lee M.K."/>
            <person name="Lee T."/>
            <person name="Mane S."/>
            <person name="Marcais G."/>
            <person name="Marz M."/>
            <person name="McElroy A.P."/>
            <person name="Modise T."/>
            <person name="Nefedov M."/>
            <person name="Notredame C."/>
            <person name="Paton I.R."/>
            <person name="Payne W.S."/>
            <person name="Pertea G."/>
            <person name="Prickett D."/>
            <person name="Puiu D."/>
            <person name="Qioa D."/>
            <person name="Raineri E."/>
            <person name="Ruffier M."/>
            <person name="Salzberg S.L."/>
            <person name="Schatz M.C."/>
            <person name="Scheuring C."/>
            <person name="Schmidt C.J."/>
            <person name="Schroeder S."/>
            <person name="Searle S.M."/>
            <person name="Smith E.J."/>
            <person name="Smith J."/>
            <person name="Sonstegard T.S."/>
            <person name="Stadler P.F."/>
            <person name="Tafer H."/>
            <person name="Tu Z.J."/>
            <person name="Van Tassell C.P."/>
            <person name="Vilella A.J."/>
            <person name="Williams K.P."/>
            <person name="Yorke J.A."/>
            <person name="Zhang L."/>
            <person name="Zhang H.B."/>
            <person name="Zhang X."/>
            <person name="Zhang Y."/>
            <person name="Reed K.M."/>
        </authorList>
    </citation>
    <scope>NUCLEOTIDE SEQUENCE [LARGE SCALE GENOMIC DNA]</scope>
</reference>
<dbReference type="GeneTree" id="ENSGT00940000155299"/>
<keyword evidence="4" id="KW-0732">Signal</keyword>
<reference evidence="6" key="2">
    <citation type="submission" date="2025-08" db="UniProtKB">
        <authorList>
            <consortium name="Ensembl"/>
        </authorList>
    </citation>
    <scope>IDENTIFICATION</scope>
</reference>
<accession>A0A803Y4E2</accession>
<dbReference type="PROSITE" id="PS01180">
    <property type="entry name" value="CUB"/>
    <property type="match status" value="1"/>
</dbReference>
<feature type="signal peptide" evidence="4">
    <location>
        <begin position="1"/>
        <end position="16"/>
    </location>
</feature>